<evidence type="ECO:0000313" key="3">
    <source>
        <dbReference type="EMBL" id="KAL3633142.1"/>
    </source>
</evidence>
<dbReference type="SUPFAM" id="SSF54160">
    <property type="entry name" value="Chromo domain-like"/>
    <property type="match status" value="2"/>
</dbReference>
<dbReference type="EMBL" id="JAVIJP010000032">
    <property type="protein sequence ID" value="KAL3633142.1"/>
    <property type="molecule type" value="Genomic_DNA"/>
</dbReference>
<dbReference type="PANTHER" id="PTHR34835">
    <property type="entry name" value="OS07G0283600 PROTEIN-RELATED"/>
    <property type="match status" value="1"/>
</dbReference>
<dbReference type="Proteomes" id="UP001632038">
    <property type="component" value="Unassembled WGS sequence"/>
</dbReference>
<feature type="compositionally biased region" description="Basic and acidic residues" evidence="1">
    <location>
        <begin position="11"/>
        <end position="22"/>
    </location>
</feature>
<dbReference type="InterPro" id="IPR030300">
    <property type="entry name" value="CPSRP43_chromodomain_3"/>
</dbReference>
<name>A0ABD3CUH6_9LAMI</name>
<organism evidence="3 4">
    <name type="scientific">Castilleja foliolosa</name>
    <dbReference type="NCBI Taxonomy" id="1961234"/>
    <lineage>
        <taxon>Eukaryota</taxon>
        <taxon>Viridiplantae</taxon>
        <taxon>Streptophyta</taxon>
        <taxon>Embryophyta</taxon>
        <taxon>Tracheophyta</taxon>
        <taxon>Spermatophyta</taxon>
        <taxon>Magnoliopsida</taxon>
        <taxon>eudicotyledons</taxon>
        <taxon>Gunneridae</taxon>
        <taxon>Pentapetalae</taxon>
        <taxon>asterids</taxon>
        <taxon>lamiids</taxon>
        <taxon>Lamiales</taxon>
        <taxon>Orobanchaceae</taxon>
        <taxon>Pedicularideae</taxon>
        <taxon>Castillejinae</taxon>
        <taxon>Castilleja</taxon>
    </lineage>
</organism>
<dbReference type="Gene3D" id="2.40.50.40">
    <property type="match status" value="2"/>
</dbReference>
<sequence>MEITETDEQQEPMKKADAESKKKSLAVTSKQEKTLAIRATLPYLKTRNSPENLIKAVKKMTDAQLDDVRDMGFESLLSLEVKKIPSKLSYWLLDNFDPMTREIRLQQGRQLRVEACDVSMVLGFPNGTISMQNKMNGTSSDFVKEFRRLFVNAPMLITAKKVSEKMLEHKRGGIWFKRLFLILMTTCLIESRGNGYVTNAIVDCFMDINNFQELAWGDYVIHCLVKKTEEWQRNKDNPYTGRGILRCGQFGGGEGGEFGGMNECGDFLVILKVTPQLQFARRLGLESVIRVVEGGVYEFAEVSEIVERRGKGENVEYLVKWKDGGDNEWVKAALVAEDLVKDFEAGVEYAVAECVLDGREGEDEGKKMEYLVKWTDMEDATWEPEENVDPDLIKVFRERATQRL</sequence>
<dbReference type="Pfam" id="PF00385">
    <property type="entry name" value="Chromo"/>
    <property type="match status" value="1"/>
</dbReference>
<dbReference type="CDD" id="cd18628">
    <property type="entry name" value="CD3_cpSRP43_like"/>
    <property type="match status" value="1"/>
</dbReference>
<evidence type="ECO:0000256" key="1">
    <source>
        <dbReference type="SAM" id="MobiDB-lite"/>
    </source>
</evidence>
<feature type="domain" description="Chromo" evidence="2">
    <location>
        <begin position="350"/>
        <end position="404"/>
    </location>
</feature>
<feature type="compositionally biased region" description="Acidic residues" evidence="1">
    <location>
        <begin position="1"/>
        <end position="10"/>
    </location>
</feature>
<proteinExistence type="predicted"/>
<reference evidence="4" key="1">
    <citation type="journal article" date="2024" name="IScience">
        <title>Strigolactones Initiate the Formation of Haustorium-like Structures in Castilleja.</title>
        <authorList>
            <person name="Buerger M."/>
            <person name="Peterson D."/>
            <person name="Chory J."/>
        </authorList>
    </citation>
    <scope>NUCLEOTIDE SEQUENCE [LARGE SCALE GENOMIC DNA]</scope>
</reference>
<evidence type="ECO:0000259" key="2">
    <source>
        <dbReference type="PROSITE" id="PS50013"/>
    </source>
</evidence>
<dbReference type="InterPro" id="IPR016197">
    <property type="entry name" value="Chromo-like_dom_sf"/>
</dbReference>
<dbReference type="InterPro" id="IPR023780">
    <property type="entry name" value="Chromo_domain"/>
</dbReference>
<evidence type="ECO:0000313" key="4">
    <source>
        <dbReference type="Proteomes" id="UP001632038"/>
    </source>
</evidence>
<feature type="region of interest" description="Disordered" evidence="1">
    <location>
        <begin position="1"/>
        <end position="27"/>
    </location>
</feature>
<gene>
    <name evidence="3" type="ORF">CASFOL_026126</name>
</gene>
<comment type="caution">
    <text evidence="3">The sequence shown here is derived from an EMBL/GenBank/DDBJ whole genome shotgun (WGS) entry which is preliminary data.</text>
</comment>
<accession>A0ABD3CUH6</accession>
<dbReference type="AlphaFoldDB" id="A0ABD3CUH6"/>
<protein>
    <recommendedName>
        <fullName evidence="2">Chromo domain-containing protein</fullName>
    </recommendedName>
</protein>
<dbReference type="PANTHER" id="PTHR34835:SF90">
    <property type="entry name" value="AMINOTRANSFERASE-LIKE PLANT MOBILE DOMAIN-CONTAINING PROTEIN"/>
    <property type="match status" value="1"/>
</dbReference>
<keyword evidence="4" id="KW-1185">Reference proteome</keyword>
<dbReference type="SMART" id="SM00298">
    <property type="entry name" value="CHROMO"/>
    <property type="match status" value="2"/>
</dbReference>
<dbReference type="InterPro" id="IPR000953">
    <property type="entry name" value="Chromo/chromo_shadow_dom"/>
</dbReference>
<dbReference type="PROSITE" id="PS50013">
    <property type="entry name" value="CHROMO_2"/>
    <property type="match status" value="1"/>
</dbReference>